<comment type="caution">
    <text evidence="1">The sequence shown here is derived from an EMBL/GenBank/DDBJ whole genome shotgun (WGS) entry which is preliminary data.</text>
</comment>
<evidence type="ECO:0000313" key="2">
    <source>
        <dbReference type="Proteomes" id="UP000028602"/>
    </source>
</evidence>
<dbReference type="eggNOG" id="ENOG5031TD4">
    <property type="taxonomic scope" value="Bacteria"/>
</dbReference>
<sequence>MFSLNRFNSKELALAYVNGQQQSLSPAEFLQAVTRAEAEFSQLLNASCRPAGLTHPVCALRG</sequence>
<dbReference type="AlphaFoldDB" id="A0A085JDB8"/>
<gene>
    <name evidence="1" type="ORF">GTPT_2654</name>
</gene>
<dbReference type="Proteomes" id="UP000028602">
    <property type="component" value="Unassembled WGS sequence"/>
</dbReference>
<keyword evidence="2" id="KW-1185">Reference proteome</keyword>
<dbReference type="OrthoDB" id="6488056at2"/>
<dbReference type="EMBL" id="JMPR01000038">
    <property type="protein sequence ID" value="KFD18464.1"/>
    <property type="molecule type" value="Genomic_DNA"/>
</dbReference>
<proteinExistence type="predicted"/>
<protein>
    <submittedName>
        <fullName evidence="1">Uncharacterized protein</fullName>
    </submittedName>
</protein>
<organism evidence="1 2">
    <name type="scientific">Tatumella ptyseos ATCC 33301</name>
    <dbReference type="NCBI Taxonomy" id="1005995"/>
    <lineage>
        <taxon>Bacteria</taxon>
        <taxon>Pseudomonadati</taxon>
        <taxon>Pseudomonadota</taxon>
        <taxon>Gammaproteobacteria</taxon>
        <taxon>Enterobacterales</taxon>
        <taxon>Erwiniaceae</taxon>
        <taxon>Tatumella</taxon>
    </lineage>
</organism>
<name>A0A085JDB8_9GAMM</name>
<accession>A0A085JDB8</accession>
<reference evidence="1 2" key="1">
    <citation type="submission" date="2014-05" db="EMBL/GenBank/DDBJ databases">
        <title>ATOL: Assembling a taxonomically balanced genome-scale reconstruction of the evolutionary history of the Enterobacteriaceae.</title>
        <authorList>
            <person name="Plunkett G.III."/>
            <person name="Neeno-Eckwall E.C."/>
            <person name="Glasner J.D."/>
            <person name="Perna N.T."/>
        </authorList>
    </citation>
    <scope>NUCLEOTIDE SEQUENCE [LARGE SCALE GENOMIC DNA]</scope>
    <source>
        <strain evidence="1 2">ATCC 33301</strain>
    </source>
</reference>
<evidence type="ECO:0000313" key="1">
    <source>
        <dbReference type="EMBL" id="KFD18464.1"/>
    </source>
</evidence>
<dbReference type="RefSeq" id="WP_025901727.1">
    <property type="nucleotide sequence ID" value="NZ_ATMJ01000001.1"/>
</dbReference>